<keyword evidence="2" id="KW-1185">Reference proteome</keyword>
<evidence type="ECO:0000313" key="2">
    <source>
        <dbReference type="Proteomes" id="UP001211907"/>
    </source>
</evidence>
<dbReference type="Proteomes" id="UP001211907">
    <property type="component" value="Unassembled WGS sequence"/>
</dbReference>
<dbReference type="AlphaFoldDB" id="A0AAD5XB55"/>
<comment type="caution">
    <text evidence="1">The sequence shown here is derived from an EMBL/GenBank/DDBJ whole genome shotgun (WGS) entry which is preliminary data.</text>
</comment>
<protein>
    <submittedName>
        <fullName evidence="1">Uncharacterized protein</fullName>
    </submittedName>
</protein>
<name>A0AAD5XB55_9FUNG</name>
<dbReference type="EMBL" id="JADGJH010001281">
    <property type="protein sequence ID" value="KAJ3115585.1"/>
    <property type="molecule type" value="Genomic_DNA"/>
</dbReference>
<gene>
    <name evidence="1" type="ORF">HK100_001296</name>
</gene>
<sequence>MARYPSFRVPTITRHSAPTAEMLQRAKGGDGGAAGGAKAGGAKEAAAAKAAKQRGSRGFVAPPTKTRFHLTTTQTALPLPTTFAAGVTLATHARPVDAPPLPPAAHAAHAAHAAYPYRFYQLTLRRGLFGLDGHSPPPTHPQAMCHPMCQPIMGG</sequence>
<accession>A0AAD5XB55</accession>
<proteinExistence type="predicted"/>
<evidence type="ECO:0000313" key="1">
    <source>
        <dbReference type="EMBL" id="KAJ3115585.1"/>
    </source>
</evidence>
<reference evidence="1" key="1">
    <citation type="submission" date="2020-05" db="EMBL/GenBank/DDBJ databases">
        <title>Phylogenomic resolution of chytrid fungi.</title>
        <authorList>
            <person name="Stajich J.E."/>
            <person name="Amses K."/>
            <person name="Simmons R."/>
            <person name="Seto K."/>
            <person name="Myers J."/>
            <person name="Bonds A."/>
            <person name="Quandt C.A."/>
            <person name="Barry K."/>
            <person name="Liu P."/>
            <person name="Grigoriev I."/>
            <person name="Longcore J.E."/>
            <person name="James T.Y."/>
        </authorList>
    </citation>
    <scope>NUCLEOTIDE SEQUENCE</scope>
    <source>
        <strain evidence="1">JEL0513</strain>
    </source>
</reference>
<organism evidence="1 2">
    <name type="scientific">Physocladia obscura</name>
    <dbReference type="NCBI Taxonomy" id="109957"/>
    <lineage>
        <taxon>Eukaryota</taxon>
        <taxon>Fungi</taxon>
        <taxon>Fungi incertae sedis</taxon>
        <taxon>Chytridiomycota</taxon>
        <taxon>Chytridiomycota incertae sedis</taxon>
        <taxon>Chytridiomycetes</taxon>
        <taxon>Chytridiales</taxon>
        <taxon>Chytriomycetaceae</taxon>
        <taxon>Physocladia</taxon>
    </lineage>
</organism>